<name>A0ACC1HBM2_9FUNG</name>
<gene>
    <name evidence="1" type="ORF">EV182_007076</name>
</gene>
<feature type="non-terminal residue" evidence="1">
    <location>
        <position position="259"/>
    </location>
</feature>
<organism evidence="1 2">
    <name type="scientific">Spiromyces aspiralis</name>
    <dbReference type="NCBI Taxonomy" id="68401"/>
    <lineage>
        <taxon>Eukaryota</taxon>
        <taxon>Fungi</taxon>
        <taxon>Fungi incertae sedis</taxon>
        <taxon>Zoopagomycota</taxon>
        <taxon>Kickxellomycotina</taxon>
        <taxon>Kickxellomycetes</taxon>
        <taxon>Kickxellales</taxon>
        <taxon>Kickxellaceae</taxon>
        <taxon>Spiromyces</taxon>
    </lineage>
</organism>
<dbReference type="EMBL" id="JAMZIH010008306">
    <property type="protein sequence ID" value="KAJ1672488.1"/>
    <property type="molecule type" value="Genomic_DNA"/>
</dbReference>
<comment type="caution">
    <text evidence="1">The sequence shown here is derived from an EMBL/GenBank/DDBJ whole genome shotgun (WGS) entry which is preliminary data.</text>
</comment>
<proteinExistence type="predicted"/>
<feature type="non-terminal residue" evidence="1">
    <location>
        <position position="1"/>
    </location>
</feature>
<evidence type="ECO:0000313" key="1">
    <source>
        <dbReference type="EMBL" id="KAJ1672488.1"/>
    </source>
</evidence>
<protein>
    <submittedName>
        <fullName evidence="1">Uncharacterized protein</fullName>
    </submittedName>
</protein>
<accession>A0ACC1HBM2</accession>
<keyword evidence="2" id="KW-1185">Reference proteome</keyword>
<dbReference type="Proteomes" id="UP001145114">
    <property type="component" value="Unassembled WGS sequence"/>
</dbReference>
<evidence type="ECO:0000313" key="2">
    <source>
        <dbReference type="Proteomes" id="UP001145114"/>
    </source>
</evidence>
<sequence length="259" mass="29338">VEDNADTSSGELDRQASATEPRKRRKPKFRSEFLESEAEESDGDEGDSEAEQQRRTANAMFRWLDPNFASGVQKRSESDDEEEDIDSEQEEAMLMADPLIDHNVQLDADDELAVKELHRKREFEEDEKLTRNLIHDISAGSLLGNRNKRYKGSIEFDEEEDYNDREARAERMRERRRARMRLARQEIHDKNLAKIAKNPETAAFANAVLYRNVSSNSDVRPVVSGGGGGGYDSDEFLLGGDDPAMYGDDVVDDSMILSA</sequence>
<reference evidence="1" key="1">
    <citation type="submission" date="2022-06" db="EMBL/GenBank/DDBJ databases">
        <title>Phylogenomic reconstructions and comparative analyses of Kickxellomycotina fungi.</title>
        <authorList>
            <person name="Reynolds N.K."/>
            <person name="Stajich J.E."/>
            <person name="Barry K."/>
            <person name="Grigoriev I.V."/>
            <person name="Crous P."/>
            <person name="Smith M.E."/>
        </authorList>
    </citation>
    <scope>NUCLEOTIDE SEQUENCE</scope>
    <source>
        <strain evidence="1">RSA 2271</strain>
    </source>
</reference>